<feature type="domain" description="DUF202" evidence="6">
    <location>
        <begin position="15"/>
        <end position="72"/>
    </location>
</feature>
<dbReference type="OrthoDB" id="582337at2"/>
<feature type="transmembrane region" description="Helical" evidence="5">
    <location>
        <begin position="24"/>
        <end position="43"/>
    </location>
</feature>
<keyword evidence="3 5" id="KW-1133">Transmembrane helix</keyword>
<proteinExistence type="predicted"/>
<evidence type="ECO:0000256" key="2">
    <source>
        <dbReference type="ARBA" id="ARBA00022692"/>
    </source>
</evidence>
<keyword evidence="2 5" id="KW-0812">Transmembrane</keyword>
<name>A0A371PB95_9ACTN</name>
<dbReference type="Proteomes" id="UP000265581">
    <property type="component" value="Unassembled WGS sequence"/>
</dbReference>
<dbReference type="AlphaFoldDB" id="A0A371PB95"/>
<organism evidence="7 8">
    <name type="scientific">Aeromicrobium endophyticum</name>
    <dbReference type="NCBI Taxonomy" id="2292704"/>
    <lineage>
        <taxon>Bacteria</taxon>
        <taxon>Bacillati</taxon>
        <taxon>Actinomycetota</taxon>
        <taxon>Actinomycetes</taxon>
        <taxon>Propionibacteriales</taxon>
        <taxon>Nocardioidaceae</taxon>
        <taxon>Aeromicrobium</taxon>
    </lineage>
</organism>
<dbReference type="GO" id="GO:0012505">
    <property type="term" value="C:endomembrane system"/>
    <property type="evidence" value="ECO:0007669"/>
    <property type="project" value="UniProtKB-SubCell"/>
</dbReference>
<evidence type="ECO:0000256" key="4">
    <source>
        <dbReference type="ARBA" id="ARBA00023136"/>
    </source>
</evidence>
<keyword evidence="4 5" id="KW-0472">Membrane</keyword>
<keyword evidence="8" id="KW-1185">Reference proteome</keyword>
<reference evidence="7 8" key="1">
    <citation type="submission" date="2018-08" db="EMBL/GenBank/DDBJ databases">
        <title>Aeromicrobium sp. M2KJ-4, whole genome shotgun sequence.</title>
        <authorList>
            <person name="Tuo L."/>
        </authorList>
    </citation>
    <scope>NUCLEOTIDE SEQUENCE [LARGE SCALE GENOMIC DNA]</scope>
    <source>
        <strain evidence="7 8">M2KJ-4</strain>
    </source>
</reference>
<sequence length="96" mass="9896">MTQGRSLNDVGSPRGHLANERTHLAWMRTALTVVVLGLAVARFGDDGTVSAGSVLAGGILVIAGGASWCTAASGIEPLRESWKMGASRQGGRPPVR</sequence>
<evidence type="ECO:0000259" key="6">
    <source>
        <dbReference type="Pfam" id="PF02656"/>
    </source>
</evidence>
<accession>A0A371PB95</accession>
<protein>
    <submittedName>
        <fullName evidence="7">DUF202 domain-containing protein</fullName>
    </submittedName>
</protein>
<evidence type="ECO:0000256" key="5">
    <source>
        <dbReference type="SAM" id="Phobius"/>
    </source>
</evidence>
<evidence type="ECO:0000256" key="3">
    <source>
        <dbReference type="ARBA" id="ARBA00022989"/>
    </source>
</evidence>
<dbReference type="Pfam" id="PF02656">
    <property type="entry name" value="DUF202"/>
    <property type="match status" value="1"/>
</dbReference>
<dbReference type="InterPro" id="IPR003807">
    <property type="entry name" value="DUF202"/>
</dbReference>
<dbReference type="EMBL" id="QUBR01000001">
    <property type="protein sequence ID" value="REK72836.1"/>
    <property type="molecule type" value="Genomic_DNA"/>
</dbReference>
<feature type="transmembrane region" description="Helical" evidence="5">
    <location>
        <begin position="55"/>
        <end position="75"/>
    </location>
</feature>
<evidence type="ECO:0000313" key="8">
    <source>
        <dbReference type="Proteomes" id="UP000265581"/>
    </source>
</evidence>
<evidence type="ECO:0000256" key="1">
    <source>
        <dbReference type="ARBA" id="ARBA00004127"/>
    </source>
</evidence>
<comment type="caution">
    <text evidence="7">The sequence shown here is derived from an EMBL/GenBank/DDBJ whole genome shotgun (WGS) entry which is preliminary data.</text>
</comment>
<gene>
    <name evidence="7" type="ORF">DX116_04350</name>
</gene>
<evidence type="ECO:0000313" key="7">
    <source>
        <dbReference type="EMBL" id="REK72836.1"/>
    </source>
</evidence>
<dbReference type="RefSeq" id="WP_119702950.1">
    <property type="nucleotide sequence ID" value="NZ_JBHSOI010000001.1"/>
</dbReference>
<comment type="subcellular location">
    <subcellularLocation>
        <location evidence="1">Endomembrane system</location>
        <topology evidence="1">Multi-pass membrane protein</topology>
    </subcellularLocation>
</comment>